<comment type="caution">
    <text evidence="1">The sequence shown here is derived from an EMBL/GenBank/DDBJ whole genome shotgun (WGS) entry which is preliminary data.</text>
</comment>
<sequence length="175" mass="19282">MVALEEMRIETVAGKSTTEDAAAESRLLAENVFKRLIAARTKASGDILLDFRSGETPLIRALGRRILVTRGALLAGTGQDELATRLAFEIVLIDVDDAAWRYQRPVIASFIDAKARQGLSALPPEDEHRRYVQVAAAIVIEKRLGWSKSETCRLVVSAGYTCRSSPDTWKLDPVE</sequence>
<accession>A0ABW5DU46</accession>
<evidence type="ECO:0000313" key="1">
    <source>
        <dbReference type="EMBL" id="MFD2264657.1"/>
    </source>
</evidence>
<proteinExistence type="predicted"/>
<protein>
    <submittedName>
        <fullName evidence="1">Uncharacterized protein</fullName>
    </submittedName>
</protein>
<dbReference type="Proteomes" id="UP001597295">
    <property type="component" value="Unassembled WGS sequence"/>
</dbReference>
<dbReference type="EMBL" id="JBHUIP010000014">
    <property type="protein sequence ID" value="MFD2264657.1"/>
    <property type="molecule type" value="Genomic_DNA"/>
</dbReference>
<reference evidence="2" key="1">
    <citation type="journal article" date="2019" name="Int. J. Syst. Evol. Microbiol.">
        <title>The Global Catalogue of Microorganisms (GCM) 10K type strain sequencing project: providing services to taxonomists for standard genome sequencing and annotation.</title>
        <authorList>
            <consortium name="The Broad Institute Genomics Platform"/>
            <consortium name="The Broad Institute Genome Sequencing Center for Infectious Disease"/>
            <person name="Wu L."/>
            <person name="Ma J."/>
        </authorList>
    </citation>
    <scope>NUCLEOTIDE SEQUENCE [LARGE SCALE GENOMIC DNA]</scope>
    <source>
        <strain evidence="2">CGMCC 1.19062</strain>
    </source>
</reference>
<name>A0ABW5DU46_9PROT</name>
<evidence type="ECO:0000313" key="2">
    <source>
        <dbReference type="Proteomes" id="UP001597295"/>
    </source>
</evidence>
<dbReference type="RefSeq" id="WP_379877768.1">
    <property type="nucleotide sequence ID" value="NZ_JBHUIP010000014.1"/>
</dbReference>
<organism evidence="1 2">
    <name type="scientific">Lacibacterium aquatile</name>
    <dbReference type="NCBI Taxonomy" id="1168082"/>
    <lineage>
        <taxon>Bacteria</taxon>
        <taxon>Pseudomonadati</taxon>
        <taxon>Pseudomonadota</taxon>
        <taxon>Alphaproteobacteria</taxon>
        <taxon>Rhodospirillales</taxon>
        <taxon>Rhodospirillaceae</taxon>
    </lineage>
</organism>
<keyword evidence="2" id="KW-1185">Reference proteome</keyword>
<gene>
    <name evidence="1" type="ORF">ACFSM5_17260</name>
</gene>